<evidence type="ECO:0000313" key="2">
    <source>
        <dbReference type="Proteomes" id="UP000027586"/>
    </source>
</evidence>
<dbReference type="EMBL" id="CBTN010000003">
    <property type="protein sequence ID" value="CDH49390.1"/>
    <property type="molecule type" value="Genomic_DNA"/>
</dbReference>
<dbReference type="VEuPathDB" id="FungiDB:LCOR_01134.1"/>
<dbReference type="Proteomes" id="UP000027586">
    <property type="component" value="Unassembled WGS sequence"/>
</dbReference>
<gene>
    <name evidence="1" type="ORF">LCOR_01134.1</name>
</gene>
<protein>
    <submittedName>
        <fullName evidence="1">Uncharacterized protein</fullName>
    </submittedName>
</protein>
<evidence type="ECO:0000313" key="1">
    <source>
        <dbReference type="EMBL" id="CDH49390.1"/>
    </source>
</evidence>
<name>A0A068RI43_9FUNG</name>
<accession>A0A068RI43</accession>
<dbReference type="AlphaFoldDB" id="A0A068RI43"/>
<comment type="caution">
    <text evidence="1">The sequence shown here is derived from an EMBL/GenBank/DDBJ whole genome shotgun (WGS) entry which is preliminary data.</text>
</comment>
<reference evidence="1" key="1">
    <citation type="submission" date="2013-08" db="EMBL/GenBank/DDBJ databases">
        <title>Gene expansion shapes genome architecture in the human pathogen Lichtheimia corymbifera: an evolutionary genomics analysis in the ancient terrestrial Mucorales (Mucoromycotina).</title>
        <authorList>
            <person name="Schwartze V.U."/>
            <person name="Winter S."/>
            <person name="Shelest E."/>
            <person name="Marcet-Houben M."/>
            <person name="Horn F."/>
            <person name="Wehner S."/>
            <person name="Hoffmann K."/>
            <person name="Riege K."/>
            <person name="Sammeth M."/>
            <person name="Nowrousian M."/>
            <person name="Valiante V."/>
            <person name="Linde J."/>
            <person name="Jacobsen I.D."/>
            <person name="Marz M."/>
            <person name="Brakhage A.A."/>
            <person name="Gabaldon T."/>
            <person name="Bocker S."/>
            <person name="Voigt K."/>
        </authorList>
    </citation>
    <scope>NUCLEOTIDE SEQUENCE [LARGE SCALE GENOMIC DNA]</scope>
    <source>
        <strain evidence="1">FSU 9682</strain>
    </source>
</reference>
<sequence>MHEFYIPTRKEHMIDNDTVHDNQNDIRVSDALVVDEDNNAALDGEGNNGDDTTAWRLCTRGKEHPALRAPSISYYFWQPLYACHSNDDQEVMSMATLM</sequence>
<organism evidence="1 2">
    <name type="scientific">Lichtheimia corymbifera JMRC:FSU:9682</name>
    <dbReference type="NCBI Taxonomy" id="1263082"/>
    <lineage>
        <taxon>Eukaryota</taxon>
        <taxon>Fungi</taxon>
        <taxon>Fungi incertae sedis</taxon>
        <taxon>Mucoromycota</taxon>
        <taxon>Mucoromycotina</taxon>
        <taxon>Mucoromycetes</taxon>
        <taxon>Mucorales</taxon>
        <taxon>Lichtheimiaceae</taxon>
        <taxon>Lichtheimia</taxon>
    </lineage>
</organism>
<proteinExistence type="predicted"/>
<keyword evidence="2" id="KW-1185">Reference proteome</keyword>